<comment type="caution">
    <text evidence="15">The sequence shown here is derived from an EMBL/GenBank/DDBJ whole genome shotgun (WGS) entry which is preliminary data.</text>
</comment>
<organism evidence="15 16">
    <name type="scientific">Paradevosia shaoguanensis</name>
    <dbReference type="NCBI Taxonomy" id="1335043"/>
    <lineage>
        <taxon>Bacteria</taxon>
        <taxon>Pseudomonadati</taxon>
        <taxon>Pseudomonadota</taxon>
        <taxon>Alphaproteobacteria</taxon>
        <taxon>Hyphomicrobiales</taxon>
        <taxon>Devosiaceae</taxon>
        <taxon>Paradevosia</taxon>
    </lineage>
</organism>
<accession>A0AA41UA23</accession>
<dbReference type="InterPro" id="IPR037051">
    <property type="entry name" value="4-carb_acid_sugar_kinase_N_sf"/>
</dbReference>
<comment type="function">
    <text evidence="9">Catalyzes the ATP-dependent phosphorylation of 3-oxo-tetronate to 3-oxo-tetronate 4-phosphate.</text>
</comment>
<evidence type="ECO:0000256" key="3">
    <source>
        <dbReference type="ARBA" id="ARBA00022741"/>
    </source>
</evidence>
<evidence type="ECO:0000256" key="9">
    <source>
        <dbReference type="ARBA" id="ARBA00037335"/>
    </source>
</evidence>
<dbReference type="EMBL" id="JALAZD010000001">
    <property type="protein sequence ID" value="MCI0125592.1"/>
    <property type="molecule type" value="Genomic_DNA"/>
</dbReference>
<evidence type="ECO:0000256" key="2">
    <source>
        <dbReference type="ARBA" id="ARBA00022679"/>
    </source>
</evidence>
<dbReference type="EC" id="2.7.1.217" evidence="10"/>
<keyword evidence="3" id="KW-0547">Nucleotide-binding</keyword>
<dbReference type="Gene3D" id="3.40.50.10840">
    <property type="entry name" value="Putative sugar-binding, N-terminal domain"/>
    <property type="match status" value="1"/>
</dbReference>
<keyword evidence="4 15" id="KW-0418">Kinase</keyword>
<evidence type="ECO:0000256" key="11">
    <source>
        <dbReference type="ARBA" id="ARBA00039461"/>
    </source>
</evidence>
<evidence type="ECO:0000313" key="16">
    <source>
        <dbReference type="Proteomes" id="UP001156140"/>
    </source>
</evidence>
<evidence type="ECO:0000256" key="10">
    <source>
        <dbReference type="ARBA" id="ARBA00039095"/>
    </source>
</evidence>
<dbReference type="SUPFAM" id="SSF142764">
    <property type="entry name" value="YgbK-like"/>
    <property type="match status" value="1"/>
</dbReference>
<dbReference type="Proteomes" id="UP001156140">
    <property type="component" value="Unassembled WGS sequence"/>
</dbReference>
<comment type="similarity">
    <text evidence="1">Belongs to the four-carbon acid sugar kinase family.</text>
</comment>
<comment type="catalytic activity">
    <reaction evidence="8">
        <text>3-dehydro-D-erythronate + ATP = 3-dehydro-4-O-phospho-D-erythronate + ADP + H(+)</text>
        <dbReference type="Rhea" id="RHEA:52556"/>
        <dbReference type="ChEBI" id="CHEBI:15378"/>
        <dbReference type="ChEBI" id="CHEBI:30616"/>
        <dbReference type="ChEBI" id="CHEBI:57958"/>
        <dbReference type="ChEBI" id="CHEBI:136593"/>
        <dbReference type="ChEBI" id="CHEBI:456216"/>
        <dbReference type="EC" id="2.7.1.217"/>
    </reaction>
</comment>
<keyword evidence="2" id="KW-0808">Transferase</keyword>
<dbReference type="GO" id="GO:0005524">
    <property type="term" value="F:ATP binding"/>
    <property type="evidence" value="ECO:0007669"/>
    <property type="project" value="UniProtKB-KW"/>
</dbReference>
<evidence type="ECO:0000256" key="12">
    <source>
        <dbReference type="ARBA" id="ARBA00041377"/>
    </source>
</evidence>
<evidence type="ECO:0000313" key="15">
    <source>
        <dbReference type="EMBL" id="MCI0125592.1"/>
    </source>
</evidence>
<evidence type="ECO:0000256" key="5">
    <source>
        <dbReference type="ARBA" id="ARBA00022840"/>
    </source>
</evidence>
<keyword evidence="6" id="KW-0119">Carbohydrate metabolism</keyword>
<protein>
    <recommendedName>
        <fullName evidence="11">3-oxo-tetronate kinase</fullName>
        <ecNumber evidence="10">2.7.1.217</ecNumber>
    </recommendedName>
    <alternativeName>
        <fullName evidence="12">3-dehydrotetronate 4-kinase</fullName>
    </alternativeName>
</protein>
<dbReference type="Pfam" id="PF17042">
    <property type="entry name" value="NBD_C"/>
    <property type="match status" value="1"/>
</dbReference>
<evidence type="ECO:0000256" key="4">
    <source>
        <dbReference type="ARBA" id="ARBA00022777"/>
    </source>
</evidence>
<evidence type="ECO:0000259" key="14">
    <source>
        <dbReference type="Pfam" id="PF17042"/>
    </source>
</evidence>
<dbReference type="InterPro" id="IPR010737">
    <property type="entry name" value="4-carb_acid_sugar_kinase_N"/>
</dbReference>
<reference evidence="15" key="1">
    <citation type="submission" date="2022-03" db="EMBL/GenBank/DDBJ databases">
        <title>The complete genome sequence of a Methyloterrigena soli.</title>
        <authorList>
            <person name="Zi Z."/>
        </authorList>
    </citation>
    <scope>NUCLEOTIDE SEQUENCE</scope>
    <source>
        <strain evidence="15">M48</strain>
    </source>
</reference>
<keyword evidence="16" id="KW-1185">Reference proteome</keyword>
<dbReference type="GO" id="GO:0016301">
    <property type="term" value="F:kinase activity"/>
    <property type="evidence" value="ECO:0007669"/>
    <property type="project" value="UniProtKB-KW"/>
</dbReference>
<evidence type="ECO:0000256" key="8">
    <source>
        <dbReference type="ARBA" id="ARBA00036346"/>
    </source>
</evidence>
<keyword evidence="5" id="KW-0067">ATP-binding</keyword>
<proteinExistence type="inferred from homology"/>
<evidence type="ECO:0000256" key="7">
    <source>
        <dbReference type="ARBA" id="ARBA00035898"/>
    </source>
</evidence>
<dbReference type="AlphaFoldDB" id="A0AA41UA23"/>
<name>A0AA41UA23_9HYPH</name>
<dbReference type="NCBIfam" id="NF043035">
    <property type="entry name" value="OxoTetrKin"/>
    <property type="match status" value="1"/>
</dbReference>
<dbReference type="InterPro" id="IPR050007">
    <property type="entry name" value="OtnK"/>
</dbReference>
<evidence type="ECO:0000259" key="13">
    <source>
        <dbReference type="Pfam" id="PF07005"/>
    </source>
</evidence>
<sequence length="410" mass="42551">MRLGAIADDLTGATDLALTLARSGMSVRQTVGIPADPNAISGADAVVISLKSRTIPAAEAVTQSLDAAKVLLAAGAAQLFFKYCSTFDSTDAGNIGPVIDALLDLLAEDRTLACPAFPTNKRTVYKGHLFVGDQLLSDSPMKDHPLTPMRDANLVRVLGRQTARPVRLVDINAVRGEHLDHGLSDKPGIAIVDALDDADLLAIGRAAANMRLVTGGSGVAMGLPANWGISQRTNATRHQSPSGRTLVLAGSCSGATRQQISVAMAAGFDGLQLDPIEIAAGRQTISDALDFATKATATPVIYASATPEAVAKSQDALGRDRAGAVVEAFLSELAPLLVNRGFDQLIIAGGETSGAVVAGLGLKNLDIGPEIDPGVPWMYSKVGETPIAIALKSGNFGADNMFIKAWDLLR</sequence>
<dbReference type="Gene3D" id="3.40.980.20">
    <property type="entry name" value="Four-carbon acid sugar kinase, nucleotide binding domain"/>
    <property type="match status" value="1"/>
</dbReference>
<dbReference type="InterPro" id="IPR031475">
    <property type="entry name" value="NBD_C"/>
</dbReference>
<dbReference type="Pfam" id="PF07005">
    <property type="entry name" value="SBD_N"/>
    <property type="match status" value="1"/>
</dbReference>
<evidence type="ECO:0000256" key="1">
    <source>
        <dbReference type="ARBA" id="ARBA00005715"/>
    </source>
</evidence>
<gene>
    <name evidence="15" type="ORF">ML536_02000</name>
</gene>
<comment type="catalytic activity">
    <reaction evidence="7">
        <text>3-dehydro-L-erythronate + ATP = 3-dehydro-4-O-phospho-L-erythronate + ADP + H(+)</text>
        <dbReference type="Rhea" id="RHEA:52552"/>
        <dbReference type="ChEBI" id="CHEBI:15378"/>
        <dbReference type="ChEBI" id="CHEBI:30616"/>
        <dbReference type="ChEBI" id="CHEBI:136592"/>
        <dbReference type="ChEBI" id="CHEBI:136670"/>
        <dbReference type="ChEBI" id="CHEBI:456216"/>
        <dbReference type="EC" id="2.7.1.217"/>
    </reaction>
</comment>
<dbReference type="InterPro" id="IPR042213">
    <property type="entry name" value="NBD_C_sf"/>
</dbReference>
<feature type="domain" description="Four-carbon acid sugar kinase N-terminal" evidence="13">
    <location>
        <begin position="3"/>
        <end position="223"/>
    </location>
</feature>
<feature type="domain" description="Four-carbon acid sugar kinase nucleotide binding" evidence="14">
    <location>
        <begin position="246"/>
        <end position="402"/>
    </location>
</feature>
<evidence type="ECO:0000256" key="6">
    <source>
        <dbReference type="ARBA" id="ARBA00023277"/>
    </source>
</evidence>